<dbReference type="AlphaFoldDB" id="A0A6P5XSN9"/>
<dbReference type="OrthoDB" id="14833at2759"/>
<evidence type="ECO:0000256" key="4">
    <source>
        <dbReference type="ARBA" id="ARBA00023121"/>
    </source>
</evidence>
<dbReference type="InterPro" id="IPR037239">
    <property type="entry name" value="OSBP_sf"/>
</dbReference>
<evidence type="ECO:0000256" key="2">
    <source>
        <dbReference type="ARBA" id="ARBA00008842"/>
    </source>
</evidence>
<dbReference type="GO" id="GO:0032934">
    <property type="term" value="F:sterol binding"/>
    <property type="evidence" value="ECO:0007669"/>
    <property type="project" value="TreeGrafter"/>
</dbReference>
<dbReference type="GO" id="GO:0016020">
    <property type="term" value="C:membrane"/>
    <property type="evidence" value="ECO:0007669"/>
    <property type="project" value="TreeGrafter"/>
</dbReference>
<protein>
    <submittedName>
        <fullName evidence="7">Oxysterol-binding protein-related protein 4C-like</fullName>
    </submittedName>
</protein>
<dbReference type="PANTHER" id="PTHR10972">
    <property type="entry name" value="OXYSTEROL-BINDING PROTEIN-RELATED"/>
    <property type="match status" value="1"/>
</dbReference>
<evidence type="ECO:0000313" key="6">
    <source>
        <dbReference type="Proteomes" id="UP000515121"/>
    </source>
</evidence>
<gene>
    <name evidence="7" type="primary">LOC111285853</name>
</gene>
<dbReference type="InterPro" id="IPR000648">
    <property type="entry name" value="Oxysterol-bd"/>
</dbReference>
<dbReference type="Gene3D" id="3.30.70.3490">
    <property type="match status" value="1"/>
</dbReference>
<dbReference type="KEGG" id="dzi:111285853"/>
<dbReference type="Gene3D" id="2.40.160.120">
    <property type="match status" value="1"/>
</dbReference>
<proteinExistence type="inferred from homology"/>
<keyword evidence="4" id="KW-0446">Lipid-binding</keyword>
<accession>A0A6P5XSN9</accession>
<dbReference type="GO" id="GO:0006869">
    <property type="term" value="P:lipid transport"/>
    <property type="evidence" value="ECO:0007669"/>
    <property type="project" value="UniProtKB-KW"/>
</dbReference>
<evidence type="ECO:0000256" key="3">
    <source>
        <dbReference type="ARBA" id="ARBA00023055"/>
    </source>
</evidence>
<comment type="function">
    <text evidence="1">May be involved in the transport of sterols.</text>
</comment>
<dbReference type="FunFam" id="3.30.70.3490:FF:000007">
    <property type="entry name" value="Oxysterol-binding protein-related protein 4B"/>
    <property type="match status" value="1"/>
</dbReference>
<keyword evidence="3" id="KW-0813">Transport</keyword>
<evidence type="ECO:0000313" key="7">
    <source>
        <dbReference type="RefSeq" id="XP_022731220.1"/>
    </source>
</evidence>
<dbReference type="SUPFAM" id="SSF144000">
    <property type="entry name" value="Oxysterol-binding protein-like"/>
    <property type="match status" value="1"/>
</dbReference>
<dbReference type="Pfam" id="PF01237">
    <property type="entry name" value="Oxysterol_BP"/>
    <property type="match status" value="1"/>
</dbReference>
<dbReference type="Proteomes" id="UP000515121">
    <property type="component" value="Unplaced"/>
</dbReference>
<evidence type="ECO:0000256" key="1">
    <source>
        <dbReference type="ARBA" id="ARBA00003361"/>
    </source>
</evidence>
<dbReference type="PROSITE" id="PS01013">
    <property type="entry name" value="OSBP"/>
    <property type="match status" value="1"/>
</dbReference>
<comment type="similarity">
    <text evidence="2 5">Belongs to the OSBP family.</text>
</comment>
<sequence>MVTRNEDERKLVLSRPLSIDGESEVDYRAPNLINRILSLFKNVRPGSDLAHFKLPPLFNFPKSHLQCYGETVYCIRSDMLSRCNLANNSIDRFTSVVAWSISTLRPPIFGVAPYNPILGETHHVSRATFNVLLEQISHHPPVSALHATDEEHNIELIWCQQCVSKFHGASVETEVRGKRQLKLLSRGETYEMNSPNLLIRFLPMPGVHWAGTVRIRCPENDLEAELRCGPKSFIGLRGSHRSVKGKIYEISTGRTLFELNGHWDRTVTMKDSNSRKLTVLYNAEEVFSELKTPIVNDLQGVRSTESAAVWSELSQAIMSQDWEKAKEAKNAVEEKQRELLRERQSKGETWVPQHFSVTYSKDGGWDCSPTRQWVPPAPIVVPIS</sequence>
<evidence type="ECO:0000256" key="5">
    <source>
        <dbReference type="RuleBase" id="RU003844"/>
    </source>
</evidence>
<dbReference type="GeneID" id="111285853"/>
<dbReference type="RefSeq" id="XP_022731220.1">
    <property type="nucleotide sequence ID" value="XM_022875485.1"/>
</dbReference>
<keyword evidence="6" id="KW-1185">Reference proteome</keyword>
<dbReference type="PANTHER" id="PTHR10972:SF102">
    <property type="entry name" value="OXYSTEROL-BINDING PROTEIN"/>
    <property type="match status" value="1"/>
</dbReference>
<organism evidence="6 7">
    <name type="scientific">Durio zibethinus</name>
    <name type="common">Durian</name>
    <dbReference type="NCBI Taxonomy" id="66656"/>
    <lineage>
        <taxon>Eukaryota</taxon>
        <taxon>Viridiplantae</taxon>
        <taxon>Streptophyta</taxon>
        <taxon>Embryophyta</taxon>
        <taxon>Tracheophyta</taxon>
        <taxon>Spermatophyta</taxon>
        <taxon>Magnoliopsida</taxon>
        <taxon>eudicotyledons</taxon>
        <taxon>Gunneridae</taxon>
        <taxon>Pentapetalae</taxon>
        <taxon>rosids</taxon>
        <taxon>malvids</taxon>
        <taxon>Malvales</taxon>
        <taxon>Malvaceae</taxon>
        <taxon>Helicteroideae</taxon>
        <taxon>Durio</taxon>
    </lineage>
</organism>
<reference evidence="7" key="1">
    <citation type="submission" date="2025-08" db="UniProtKB">
        <authorList>
            <consortium name="RefSeq"/>
        </authorList>
    </citation>
    <scope>IDENTIFICATION</scope>
    <source>
        <tissue evidence="7">Fruit stalk</tissue>
    </source>
</reference>
<dbReference type="GO" id="GO:0005829">
    <property type="term" value="C:cytosol"/>
    <property type="evidence" value="ECO:0007669"/>
    <property type="project" value="TreeGrafter"/>
</dbReference>
<name>A0A6P5XSN9_DURZI</name>
<dbReference type="FunFam" id="2.40.160.120:FF:000011">
    <property type="entry name" value="Oxysterol-binding protein-related protein 4C"/>
    <property type="match status" value="1"/>
</dbReference>
<dbReference type="InterPro" id="IPR018494">
    <property type="entry name" value="Oxysterol-bd_CS"/>
</dbReference>
<keyword evidence="3" id="KW-0445">Lipid transport</keyword>